<organism evidence="2 3">
    <name type="scientific">Aegilops tauschii subsp. strangulata</name>
    <name type="common">Goatgrass</name>
    <dbReference type="NCBI Taxonomy" id="200361"/>
    <lineage>
        <taxon>Eukaryota</taxon>
        <taxon>Viridiplantae</taxon>
        <taxon>Streptophyta</taxon>
        <taxon>Embryophyta</taxon>
        <taxon>Tracheophyta</taxon>
        <taxon>Spermatophyta</taxon>
        <taxon>Magnoliopsida</taxon>
        <taxon>Liliopsida</taxon>
        <taxon>Poales</taxon>
        <taxon>Poaceae</taxon>
        <taxon>BOP clade</taxon>
        <taxon>Pooideae</taxon>
        <taxon>Triticodae</taxon>
        <taxon>Triticeae</taxon>
        <taxon>Triticinae</taxon>
        <taxon>Aegilops</taxon>
    </lineage>
</organism>
<feature type="region of interest" description="Disordered" evidence="1">
    <location>
        <begin position="1"/>
        <end position="64"/>
    </location>
</feature>
<proteinExistence type="predicted"/>
<protein>
    <submittedName>
        <fullName evidence="2">Uncharacterized protein</fullName>
    </submittedName>
</protein>
<name>A0A453RDZ6_AEGTS</name>
<evidence type="ECO:0000313" key="3">
    <source>
        <dbReference type="Proteomes" id="UP000015105"/>
    </source>
</evidence>
<keyword evidence="3" id="KW-1185">Reference proteome</keyword>
<dbReference type="EnsemblPlants" id="AET7Gv20552200.3">
    <property type="protein sequence ID" value="AET7Gv20552200.3"/>
    <property type="gene ID" value="AET7Gv20552200"/>
</dbReference>
<dbReference type="EnsemblPlants" id="AET7Gv20552200.2">
    <property type="protein sequence ID" value="AET7Gv20552200.2"/>
    <property type="gene ID" value="AET7Gv20552200"/>
</dbReference>
<reference evidence="2" key="5">
    <citation type="journal article" date="2021" name="G3 (Bethesda)">
        <title>Aegilops tauschii genome assembly Aet v5.0 features greater sequence contiguity and improved annotation.</title>
        <authorList>
            <person name="Wang L."/>
            <person name="Zhu T."/>
            <person name="Rodriguez J.C."/>
            <person name="Deal K.R."/>
            <person name="Dubcovsky J."/>
            <person name="McGuire P.E."/>
            <person name="Lux T."/>
            <person name="Spannagl M."/>
            <person name="Mayer K.F.X."/>
            <person name="Baldrich P."/>
            <person name="Meyers B.C."/>
            <person name="Huo N."/>
            <person name="Gu Y.Q."/>
            <person name="Zhou H."/>
            <person name="Devos K.M."/>
            <person name="Bennetzen J.L."/>
            <person name="Unver T."/>
            <person name="Budak H."/>
            <person name="Gulick P.J."/>
            <person name="Galiba G."/>
            <person name="Kalapos B."/>
            <person name="Nelson D.R."/>
            <person name="Li P."/>
            <person name="You F.M."/>
            <person name="Luo M.C."/>
            <person name="Dvorak J."/>
        </authorList>
    </citation>
    <scope>NUCLEOTIDE SEQUENCE [LARGE SCALE GENOMIC DNA]</scope>
    <source>
        <strain evidence="2">cv. AL8/78</strain>
    </source>
</reference>
<sequence>MPRTSECCTRNNITLAQRREGPTPAGHMPSPCIYGPRHGTSGTPSLKKATTSSPGSKAPHRRKMGWMLPEDGLVERVSASPTRRRRLSLSRTSSLHTSNTGGGSFTLDAFILDWLRRALGC</sequence>
<reference evidence="2" key="4">
    <citation type="submission" date="2019-03" db="UniProtKB">
        <authorList>
            <consortium name="EnsemblPlants"/>
        </authorList>
    </citation>
    <scope>IDENTIFICATION</scope>
</reference>
<feature type="compositionally biased region" description="Polar residues" evidence="1">
    <location>
        <begin position="40"/>
        <end position="55"/>
    </location>
</feature>
<evidence type="ECO:0000256" key="1">
    <source>
        <dbReference type="SAM" id="MobiDB-lite"/>
    </source>
</evidence>
<reference evidence="3" key="1">
    <citation type="journal article" date="2014" name="Science">
        <title>Ancient hybridizations among the ancestral genomes of bread wheat.</title>
        <authorList>
            <consortium name="International Wheat Genome Sequencing Consortium,"/>
            <person name="Marcussen T."/>
            <person name="Sandve S.R."/>
            <person name="Heier L."/>
            <person name="Spannagl M."/>
            <person name="Pfeifer M."/>
            <person name="Jakobsen K.S."/>
            <person name="Wulff B.B."/>
            <person name="Steuernagel B."/>
            <person name="Mayer K.F."/>
            <person name="Olsen O.A."/>
        </authorList>
    </citation>
    <scope>NUCLEOTIDE SEQUENCE [LARGE SCALE GENOMIC DNA]</scope>
    <source>
        <strain evidence="3">cv. AL8/78</strain>
    </source>
</reference>
<dbReference type="Gramene" id="AET7Gv20552200.2">
    <property type="protein sequence ID" value="AET7Gv20552200.2"/>
    <property type="gene ID" value="AET7Gv20552200"/>
</dbReference>
<dbReference type="Proteomes" id="UP000015105">
    <property type="component" value="Chromosome 7D"/>
</dbReference>
<reference evidence="2" key="3">
    <citation type="journal article" date="2017" name="Nature">
        <title>Genome sequence of the progenitor of the wheat D genome Aegilops tauschii.</title>
        <authorList>
            <person name="Luo M.C."/>
            <person name="Gu Y.Q."/>
            <person name="Puiu D."/>
            <person name="Wang H."/>
            <person name="Twardziok S.O."/>
            <person name="Deal K.R."/>
            <person name="Huo N."/>
            <person name="Zhu T."/>
            <person name="Wang L."/>
            <person name="Wang Y."/>
            <person name="McGuire P.E."/>
            <person name="Liu S."/>
            <person name="Long H."/>
            <person name="Ramasamy R.K."/>
            <person name="Rodriguez J.C."/>
            <person name="Van S.L."/>
            <person name="Yuan L."/>
            <person name="Wang Z."/>
            <person name="Xia Z."/>
            <person name="Xiao L."/>
            <person name="Anderson O.D."/>
            <person name="Ouyang S."/>
            <person name="Liang Y."/>
            <person name="Zimin A.V."/>
            <person name="Pertea G."/>
            <person name="Qi P."/>
            <person name="Bennetzen J.L."/>
            <person name="Dai X."/>
            <person name="Dawson M.W."/>
            <person name="Muller H.G."/>
            <person name="Kugler K."/>
            <person name="Rivarola-Duarte L."/>
            <person name="Spannagl M."/>
            <person name="Mayer K.F.X."/>
            <person name="Lu F.H."/>
            <person name="Bevan M.W."/>
            <person name="Leroy P."/>
            <person name="Li P."/>
            <person name="You F.M."/>
            <person name="Sun Q."/>
            <person name="Liu Z."/>
            <person name="Lyons E."/>
            <person name="Wicker T."/>
            <person name="Salzberg S.L."/>
            <person name="Devos K.M."/>
            <person name="Dvorak J."/>
        </authorList>
    </citation>
    <scope>NUCLEOTIDE SEQUENCE [LARGE SCALE GENOMIC DNA]</scope>
    <source>
        <strain evidence="2">cv. AL8/78</strain>
    </source>
</reference>
<dbReference type="AlphaFoldDB" id="A0A453RDZ6"/>
<evidence type="ECO:0000313" key="2">
    <source>
        <dbReference type="EnsemblPlants" id="AET7Gv20552200.2"/>
    </source>
</evidence>
<feature type="region of interest" description="Disordered" evidence="1">
    <location>
        <begin position="76"/>
        <end position="103"/>
    </location>
</feature>
<feature type="compositionally biased region" description="Polar residues" evidence="1">
    <location>
        <begin position="1"/>
        <end position="15"/>
    </location>
</feature>
<reference evidence="3" key="2">
    <citation type="journal article" date="2017" name="Nat. Plants">
        <title>The Aegilops tauschii genome reveals multiple impacts of transposons.</title>
        <authorList>
            <person name="Zhao G."/>
            <person name="Zou C."/>
            <person name="Li K."/>
            <person name="Wang K."/>
            <person name="Li T."/>
            <person name="Gao L."/>
            <person name="Zhang X."/>
            <person name="Wang H."/>
            <person name="Yang Z."/>
            <person name="Liu X."/>
            <person name="Jiang W."/>
            <person name="Mao L."/>
            <person name="Kong X."/>
            <person name="Jiao Y."/>
            <person name="Jia J."/>
        </authorList>
    </citation>
    <scope>NUCLEOTIDE SEQUENCE [LARGE SCALE GENOMIC DNA]</scope>
    <source>
        <strain evidence="3">cv. AL8/78</strain>
    </source>
</reference>
<accession>A0A453RDZ6</accession>
<feature type="compositionally biased region" description="Low complexity" evidence="1">
    <location>
        <begin position="89"/>
        <end position="98"/>
    </location>
</feature>
<dbReference type="Gramene" id="AET7Gv20552200.3">
    <property type="protein sequence ID" value="AET7Gv20552200.3"/>
    <property type="gene ID" value="AET7Gv20552200"/>
</dbReference>